<dbReference type="HOGENOM" id="CLU_1333158_0_0_1"/>
<dbReference type="Proteomes" id="UP000007801">
    <property type="component" value="Unassembled WGS sequence"/>
</dbReference>
<keyword evidence="3" id="KW-1185">Reference proteome</keyword>
<sequence>MSVSGGESSGVPNHTTGIWSRTSHHNVVEAFPIGDGPHVIRHRPNQAHRHHPQHHQHLRMLPAAEHRPRTPPLRRIPVLRKIGGNSSREFQRNMDFYYRLRNSGFGGPTSGFGYRQLRQELQLPAYGNWPMSHSDIEAVTSEDETEPLGHDHHWGRAQLHFQQYLGTGYQNQQSRTTTNNPIVLKLDLHLIEVKPIYDILCGLGLKEALRLAFNEVFHLQ</sequence>
<feature type="region of interest" description="Disordered" evidence="1">
    <location>
        <begin position="1"/>
        <end position="21"/>
    </location>
</feature>
<dbReference type="InParanoid" id="B3LYG7"/>
<organism evidence="2 3">
    <name type="scientific">Drosophila ananassae</name>
    <name type="common">Fruit fly</name>
    <dbReference type="NCBI Taxonomy" id="7217"/>
    <lineage>
        <taxon>Eukaryota</taxon>
        <taxon>Metazoa</taxon>
        <taxon>Ecdysozoa</taxon>
        <taxon>Arthropoda</taxon>
        <taxon>Hexapoda</taxon>
        <taxon>Insecta</taxon>
        <taxon>Pterygota</taxon>
        <taxon>Neoptera</taxon>
        <taxon>Endopterygota</taxon>
        <taxon>Diptera</taxon>
        <taxon>Brachycera</taxon>
        <taxon>Muscomorpha</taxon>
        <taxon>Ephydroidea</taxon>
        <taxon>Drosophilidae</taxon>
        <taxon>Drosophila</taxon>
        <taxon>Sophophora</taxon>
    </lineage>
</organism>
<gene>
    <name evidence="2" type="primary">Dana\GF17305</name>
    <name evidence="2" type="synonym">dana_GLEANR_18572</name>
    <name evidence="2" type="ORF">GF17305</name>
</gene>
<evidence type="ECO:0000313" key="3">
    <source>
        <dbReference type="Proteomes" id="UP000007801"/>
    </source>
</evidence>
<dbReference type="STRING" id="7217.B3LYG7"/>
<evidence type="ECO:0000313" key="2">
    <source>
        <dbReference type="EMBL" id="EDV41830.1"/>
    </source>
</evidence>
<protein>
    <submittedName>
        <fullName evidence="2">Uncharacterized protein</fullName>
    </submittedName>
</protein>
<dbReference type="EMBL" id="CH902617">
    <property type="protein sequence ID" value="EDV41830.1"/>
    <property type="molecule type" value="Genomic_DNA"/>
</dbReference>
<dbReference type="KEGG" id="dan:6500090"/>
<dbReference type="GeneID" id="6500090"/>
<dbReference type="PhylomeDB" id="B3LYG7"/>
<reference evidence="2 3" key="1">
    <citation type="journal article" date="2007" name="Nature">
        <title>Evolution of genes and genomes on the Drosophila phylogeny.</title>
        <authorList>
            <consortium name="Drosophila 12 Genomes Consortium"/>
            <person name="Clark A.G."/>
            <person name="Eisen M.B."/>
            <person name="Smith D.R."/>
            <person name="Bergman C.M."/>
            <person name="Oliver B."/>
            <person name="Markow T.A."/>
            <person name="Kaufman T.C."/>
            <person name="Kellis M."/>
            <person name="Gelbart W."/>
            <person name="Iyer V.N."/>
            <person name="Pollard D.A."/>
            <person name="Sackton T.B."/>
            <person name="Larracuente A.M."/>
            <person name="Singh N.D."/>
            <person name="Abad J.P."/>
            <person name="Abt D.N."/>
            <person name="Adryan B."/>
            <person name="Aguade M."/>
            <person name="Akashi H."/>
            <person name="Anderson W.W."/>
            <person name="Aquadro C.F."/>
            <person name="Ardell D.H."/>
            <person name="Arguello R."/>
            <person name="Artieri C.G."/>
            <person name="Barbash D.A."/>
            <person name="Barker D."/>
            <person name="Barsanti P."/>
            <person name="Batterham P."/>
            <person name="Batzoglou S."/>
            <person name="Begun D."/>
            <person name="Bhutkar A."/>
            <person name="Blanco E."/>
            <person name="Bosak S.A."/>
            <person name="Bradley R.K."/>
            <person name="Brand A.D."/>
            <person name="Brent M.R."/>
            <person name="Brooks A.N."/>
            <person name="Brown R.H."/>
            <person name="Butlin R.K."/>
            <person name="Caggese C."/>
            <person name="Calvi B.R."/>
            <person name="Bernardo de Carvalho A."/>
            <person name="Caspi A."/>
            <person name="Castrezana S."/>
            <person name="Celniker S.E."/>
            <person name="Chang J.L."/>
            <person name="Chapple C."/>
            <person name="Chatterji S."/>
            <person name="Chinwalla A."/>
            <person name="Civetta A."/>
            <person name="Clifton S.W."/>
            <person name="Comeron J.M."/>
            <person name="Costello J.C."/>
            <person name="Coyne J.A."/>
            <person name="Daub J."/>
            <person name="David R.G."/>
            <person name="Delcher A.L."/>
            <person name="Delehaunty K."/>
            <person name="Do C.B."/>
            <person name="Ebling H."/>
            <person name="Edwards K."/>
            <person name="Eickbush T."/>
            <person name="Evans J.D."/>
            <person name="Filipski A."/>
            <person name="Findeiss S."/>
            <person name="Freyhult E."/>
            <person name="Fulton L."/>
            <person name="Fulton R."/>
            <person name="Garcia A.C."/>
            <person name="Gardiner A."/>
            <person name="Garfield D.A."/>
            <person name="Garvin B.E."/>
            <person name="Gibson G."/>
            <person name="Gilbert D."/>
            <person name="Gnerre S."/>
            <person name="Godfrey J."/>
            <person name="Good R."/>
            <person name="Gotea V."/>
            <person name="Gravely B."/>
            <person name="Greenberg A.J."/>
            <person name="Griffiths-Jones S."/>
            <person name="Gross S."/>
            <person name="Guigo R."/>
            <person name="Gustafson E.A."/>
            <person name="Haerty W."/>
            <person name="Hahn M.W."/>
            <person name="Halligan D.L."/>
            <person name="Halpern A.L."/>
            <person name="Halter G.M."/>
            <person name="Han M.V."/>
            <person name="Heger A."/>
            <person name="Hillier L."/>
            <person name="Hinrichs A.S."/>
            <person name="Holmes I."/>
            <person name="Hoskins R.A."/>
            <person name="Hubisz M.J."/>
            <person name="Hultmark D."/>
            <person name="Huntley M.A."/>
            <person name="Jaffe D.B."/>
            <person name="Jagadeeshan S."/>
            <person name="Jeck W.R."/>
            <person name="Johnson J."/>
            <person name="Jones C.D."/>
            <person name="Jordan W.C."/>
            <person name="Karpen G.H."/>
            <person name="Kataoka E."/>
            <person name="Keightley P.D."/>
            <person name="Kheradpour P."/>
            <person name="Kirkness E.F."/>
            <person name="Koerich L.B."/>
            <person name="Kristiansen K."/>
            <person name="Kudrna D."/>
            <person name="Kulathinal R.J."/>
            <person name="Kumar S."/>
            <person name="Kwok R."/>
            <person name="Lander E."/>
            <person name="Langley C.H."/>
            <person name="Lapoint R."/>
            <person name="Lazzaro B.P."/>
            <person name="Lee S.J."/>
            <person name="Levesque L."/>
            <person name="Li R."/>
            <person name="Lin C.F."/>
            <person name="Lin M.F."/>
            <person name="Lindblad-Toh K."/>
            <person name="Llopart A."/>
            <person name="Long M."/>
            <person name="Low L."/>
            <person name="Lozovsky E."/>
            <person name="Lu J."/>
            <person name="Luo M."/>
            <person name="Machado C.A."/>
            <person name="Makalowski W."/>
            <person name="Marzo M."/>
            <person name="Matsuda M."/>
            <person name="Matzkin L."/>
            <person name="McAllister B."/>
            <person name="McBride C.S."/>
            <person name="McKernan B."/>
            <person name="McKernan K."/>
            <person name="Mendez-Lago M."/>
            <person name="Minx P."/>
            <person name="Mollenhauer M.U."/>
            <person name="Montooth K."/>
            <person name="Mount S.M."/>
            <person name="Mu X."/>
            <person name="Myers E."/>
            <person name="Negre B."/>
            <person name="Newfeld S."/>
            <person name="Nielsen R."/>
            <person name="Noor M.A."/>
            <person name="O'Grady P."/>
            <person name="Pachter L."/>
            <person name="Papaceit M."/>
            <person name="Parisi M.J."/>
            <person name="Parisi M."/>
            <person name="Parts L."/>
            <person name="Pedersen J.S."/>
            <person name="Pesole G."/>
            <person name="Phillippy A.M."/>
            <person name="Ponting C.P."/>
            <person name="Pop M."/>
            <person name="Porcelli D."/>
            <person name="Powell J.R."/>
            <person name="Prohaska S."/>
            <person name="Pruitt K."/>
            <person name="Puig M."/>
            <person name="Quesneville H."/>
            <person name="Ram K.R."/>
            <person name="Rand D."/>
            <person name="Rasmussen M.D."/>
            <person name="Reed L.K."/>
            <person name="Reenan R."/>
            <person name="Reily A."/>
            <person name="Remington K.A."/>
            <person name="Rieger T.T."/>
            <person name="Ritchie M.G."/>
            <person name="Robin C."/>
            <person name="Rogers Y.H."/>
            <person name="Rohde C."/>
            <person name="Rozas J."/>
            <person name="Rubenfield M.J."/>
            <person name="Ruiz A."/>
            <person name="Russo S."/>
            <person name="Salzberg S.L."/>
            <person name="Sanchez-Gracia A."/>
            <person name="Saranga D.J."/>
            <person name="Sato H."/>
            <person name="Schaeffer S.W."/>
            <person name="Schatz M.C."/>
            <person name="Schlenke T."/>
            <person name="Schwartz R."/>
            <person name="Segarra C."/>
            <person name="Singh R.S."/>
            <person name="Sirot L."/>
            <person name="Sirota M."/>
            <person name="Sisneros N.B."/>
            <person name="Smith C.D."/>
            <person name="Smith T.F."/>
            <person name="Spieth J."/>
            <person name="Stage D.E."/>
            <person name="Stark A."/>
            <person name="Stephan W."/>
            <person name="Strausberg R.L."/>
            <person name="Strempel S."/>
            <person name="Sturgill D."/>
            <person name="Sutton G."/>
            <person name="Sutton G.G."/>
            <person name="Tao W."/>
            <person name="Teichmann S."/>
            <person name="Tobari Y.N."/>
            <person name="Tomimura Y."/>
            <person name="Tsolas J.M."/>
            <person name="Valente V.L."/>
            <person name="Venter E."/>
            <person name="Venter J.C."/>
            <person name="Vicario S."/>
            <person name="Vieira F.G."/>
            <person name="Vilella A.J."/>
            <person name="Villasante A."/>
            <person name="Walenz B."/>
            <person name="Wang J."/>
            <person name="Wasserman M."/>
            <person name="Watts T."/>
            <person name="Wilson D."/>
            <person name="Wilson R.K."/>
            <person name="Wing R.A."/>
            <person name="Wolfner M.F."/>
            <person name="Wong A."/>
            <person name="Wong G.K."/>
            <person name="Wu C.I."/>
            <person name="Wu G."/>
            <person name="Yamamoto D."/>
            <person name="Yang H.P."/>
            <person name="Yang S.P."/>
            <person name="Yorke J.A."/>
            <person name="Yoshida K."/>
            <person name="Zdobnov E."/>
            <person name="Zhang P."/>
            <person name="Zhang Y."/>
            <person name="Zimin A.V."/>
            <person name="Baldwin J."/>
            <person name="Abdouelleil A."/>
            <person name="Abdulkadir J."/>
            <person name="Abebe A."/>
            <person name="Abera B."/>
            <person name="Abreu J."/>
            <person name="Acer S.C."/>
            <person name="Aftuck L."/>
            <person name="Alexander A."/>
            <person name="An P."/>
            <person name="Anderson E."/>
            <person name="Anderson S."/>
            <person name="Arachi H."/>
            <person name="Azer M."/>
            <person name="Bachantsang P."/>
            <person name="Barry A."/>
            <person name="Bayul T."/>
            <person name="Berlin A."/>
            <person name="Bessette D."/>
            <person name="Bloom T."/>
            <person name="Blye J."/>
            <person name="Boguslavskiy L."/>
            <person name="Bonnet C."/>
            <person name="Boukhgalter B."/>
            <person name="Bourzgui I."/>
            <person name="Brown A."/>
            <person name="Cahill P."/>
            <person name="Channer S."/>
            <person name="Cheshatsang Y."/>
            <person name="Chuda L."/>
            <person name="Citroen M."/>
            <person name="Collymore A."/>
            <person name="Cooke P."/>
            <person name="Costello M."/>
            <person name="D'Aco K."/>
            <person name="Daza R."/>
            <person name="De Haan G."/>
            <person name="DeGray S."/>
            <person name="DeMaso C."/>
            <person name="Dhargay N."/>
            <person name="Dooley K."/>
            <person name="Dooley E."/>
            <person name="Doricent M."/>
            <person name="Dorje P."/>
            <person name="Dorjee K."/>
            <person name="Dupes A."/>
            <person name="Elong R."/>
            <person name="Falk J."/>
            <person name="Farina A."/>
            <person name="Faro S."/>
            <person name="Ferguson D."/>
            <person name="Fisher S."/>
            <person name="Foley C.D."/>
            <person name="Franke A."/>
            <person name="Friedrich D."/>
            <person name="Gadbois L."/>
            <person name="Gearin G."/>
            <person name="Gearin C.R."/>
            <person name="Giannoukos G."/>
            <person name="Goode T."/>
            <person name="Graham J."/>
            <person name="Grandbois E."/>
            <person name="Grewal S."/>
            <person name="Gyaltsen K."/>
            <person name="Hafez N."/>
            <person name="Hagos B."/>
            <person name="Hall J."/>
            <person name="Henson C."/>
            <person name="Hollinger A."/>
            <person name="Honan T."/>
            <person name="Huard M.D."/>
            <person name="Hughes L."/>
            <person name="Hurhula B."/>
            <person name="Husby M.E."/>
            <person name="Kamat A."/>
            <person name="Kanga B."/>
            <person name="Kashin S."/>
            <person name="Khazanovich D."/>
            <person name="Kisner P."/>
            <person name="Lance K."/>
            <person name="Lara M."/>
            <person name="Lee W."/>
            <person name="Lennon N."/>
            <person name="Letendre F."/>
            <person name="LeVine R."/>
            <person name="Lipovsky A."/>
            <person name="Liu X."/>
            <person name="Liu J."/>
            <person name="Liu S."/>
            <person name="Lokyitsang T."/>
            <person name="Lokyitsang Y."/>
            <person name="Lubonja R."/>
            <person name="Lui A."/>
            <person name="MacDonald P."/>
            <person name="Magnisalis V."/>
            <person name="Maru K."/>
            <person name="Matthews C."/>
            <person name="McCusker W."/>
            <person name="McDonough S."/>
            <person name="Mehta T."/>
            <person name="Meldrim J."/>
            <person name="Meneus L."/>
            <person name="Mihai O."/>
            <person name="Mihalev A."/>
            <person name="Mihova T."/>
            <person name="Mittelman R."/>
            <person name="Mlenga V."/>
            <person name="Montmayeur A."/>
            <person name="Mulrain L."/>
            <person name="Navidi A."/>
            <person name="Naylor J."/>
            <person name="Negash T."/>
            <person name="Nguyen T."/>
            <person name="Nguyen N."/>
            <person name="Nicol R."/>
            <person name="Norbu C."/>
            <person name="Norbu N."/>
            <person name="Novod N."/>
            <person name="O'Neill B."/>
            <person name="Osman S."/>
            <person name="Markiewicz E."/>
            <person name="Oyono O.L."/>
            <person name="Patti C."/>
            <person name="Phunkhang P."/>
            <person name="Pierre F."/>
            <person name="Priest M."/>
            <person name="Raghuraman S."/>
            <person name="Rege F."/>
            <person name="Reyes R."/>
            <person name="Rise C."/>
            <person name="Rogov P."/>
            <person name="Ross K."/>
            <person name="Ryan E."/>
            <person name="Settipalli S."/>
            <person name="Shea T."/>
            <person name="Sherpa N."/>
            <person name="Shi L."/>
            <person name="Shih D."/>
            <person name="Sparrow T."/>
            <person name="Spaulding J."/>
            <person name="Stalker J."/>
            <person name="Stange-Thomann N."/>
            <person name="Stavropoulos S."/>
            <person name="Stone C."/>
            <person name="Strader C."/>
            <person name="Tesfaye S."/>
            <person name="Thomson T."/>
            <person name="Thoulutsang Y."/>
            <person name="Thoulutsang D."/>
            <person name="Topham K."/>
            <person name="Topping I."/>
            <person name="Tsamla T."/>
            <person name="Vassiliev H."/>
            <person name="Vo A."/>
            <person name="Wangchuk T."/>
            <person name="Wangdi T."/>
            <person name="Weiand M."/>
            <person name="Wilkinson J."/>
            <person name="Wilson A."/>
            <person name="Yadav S."/>
            <person name="Young G."/>
            <person name="Yu Q."/>
            <person name="Zembek L."/>
            <person name="Zhong D."/>
            <person name="Zimmer A."/>
            <person name="Zwirko Z."/>
            <person name="Jaffe D.B."/>
            <person name="Alvarez P."/>
            <person name="Brockman W."/>
            <person name="Butler J."/>
            <person name="Chin C."/>
            <person name="Gnerre S."/>
            <person name="Grabherr M."/>
            <person name="Kleber M."/>
            <person name="Mauceli E."/>
            <person name="MacCallum I."/>
        </authorList>
    </citation>
    <scope>NUCLEOTIDE SEQUENCE [LARGE SCALE GENOMIC DNA]</scope>
    <source>
        <strain evidence="3">Tucson 14024-0371.13</strain>
    </source>
</reference>
<dbReference type="OMA" id="QLHFQQY"/>
<accession>B3LYG7</accession>
<dbReference type="OrthoDB" id="7861690at2759"/>
<name>B3LYG7_DROAN</name>
<dbReference type="AlphaFoldDB" id="B3LYG7"/>
<evidence type="ECO:0000256" key="1">
    <source>
        <dbReference type="SAM" id="MobiDB-lite"/>
    </source>
</evidence>
<proteinExistence type="predicted"/>